<name>A8S8H6_9FIRM</name>
<sequence>MNFAKTALSAPVKKAAREDLQILPGGLLILFFALTCGG</sequence>
<protein>
    <submittedName>
        <fullName evidence="2">Uncharacterized protein</fullName>
    </submittedName>
</protein>
<keyword evidence="1" id="KW-0472">Membrane</keyword>
<keyword evidence="1" id="KW-0812">Transmembrane</keyword>
<accession>A8S8H6</accession>
<organism evidence="2 3">
    <name type="scientific">Faecalibacterium prausnitzii M21/2</name>
    <dbReference type="NCBI Taxonomy" id="411485"/>
    <lineage>
        <taxon>Bacteria</taxon>
        <taxon>Bacillati</taxon>
        <taxon>Bacillota</taxon>
        <taxon>Clostridia</taxon>
        <taxon>Eubacteriales</taxon>
        <taxon>Oscillospiraceae</taxon>
        <taxon>Faecalibacterium</taxon>
    </lineage>
</organism>
<evidence type="ECO:0000313" key="2">
    <source>
        <dbReference type="EMBL" id="EDP22520.1"/>
    </source>
</evidence>
<proteinExistence type="predicted"/>
<evidence type="ECO:0000313" key="3">
    <source>
        <dbReference type="Proteomes" id="UP000005945"/>
    </source>
</evidence>
<dbReference type="Proteomes" id="UP000005945">
    <property type="component" value="Unassembled WGS sequence"/>
</dbReference>
<evidence type="ECO:0000256" key="1">
    <source>
        <dbReference type="SAM" id="Phobius"/>
    </source>
</evidence>
<dbReference type="AlphaFoldDB" id="A8S8H6"/>
<keyword evidence="1" id="KW-1133">Transmembrane helix</keyword>
<dbReference type="EMBL" id="ABED02000019">
    <property type="protein sequence ID" value="EDP22520.1"/>
    <property type="molecule type" value="Genomic_DNA"/>
</dbReference>
<gene>
    <name evidence="2" type="ORF">FAEPRAM212_00764</name>
</gene>
<comment type="caution">
    <text evidence="2">The sequence shown here is derived from an EMBL/GenBank/DDBJ whole genome shotgun (WGS) entry which is preliminary data.</text>
</comment>
<reference evidence="2 3" key="2">
    <citation type="submission" date="2007-09" db="EMBL/GenBank/DDBJ databases">
        <authorList>
            <person name="Fulton L."/>
            <person name="Clifton S."/>
            <person name="Fulton B."/>
            <person name="Xu J."/>
            <person name="Minx P."/>
            <person name="Pepin K.H."/>
            <person name="Johnson M."/>
            <person name="Thiruvilangam P."/>
            <person name="Bhonagiri V."/>
            <person name="Nash W.E."/>
            <person name="Mardis E.R."/>
            <person name="Wilson R.K."/>
        </authorList>
    </citation>
    <scope>NUCLEOTIDE SEQUENCE [LARGE SCALE GENOMIC DNA]</scope>
    <source>
        <strain evidence="2 3">M21/2</strain>
    </source>
</reference>
<dbReference type="HOGENOM" id="CLU_3328108_0_0_9"/>
<reference evidence="2 3" key="1">
    <citation type="submission" date="2007-09" db="EMBL/GenBank/DDBJ databases">
        <title>Draft genome sequence of Faecalibacterium prausnitzii M21/2.</title>
        <authorList>
            <person name="Sudarsanam P."/>
            <person name="Ley R."/>
            <person name="Guruge J."/>
            <person name="Turnbaugh P.J."/>
            <person name="Mahowald M."/>
            <person name="Liep D."/>
            <person name="Gordon J."/>
        </authorList>
    </citation>
    <scope>NUCLEOTIDE SEQUENCE [LARGE SCALE GENOMIC DNA]</scope>
    <source>
        <strain evidence="2 3">M21/2</strain>
    </source>
</reference>
<feature type="transmembrane region" description="Helical" evidence="1">
    <location>
        <begin position="20"/>
        <end position="37"/>
    </location>
</feature>